<comment type="caution">
    <text evidence="2">The sequence shown here is derived from an EMBL/GenBank/DDBJ whole genome shotgun (WGS) entry which is preliminary data.</text>
</comment>
<evidence type="ECO:0000256" key="1">
    <source>
        <dbReference type="SAM" id="MobiDB-lite"/>
    </source>
</evidence>
<gene>
    <name evidence="2" type="ORF">B0H16DRAFT_672319</name>
</gene>
<dbReference type="EMBL" id="JARKIB010000446">
    <property type="protein sequence ID" value="KAJ7707172.1"/>
    <property type="molecule type" value="Genomic_DNA"/>
</dbReference>
<evidence type="ECO:0000313" key="3">
    <source>
        <dbReference type="Proteomes" id="UP001215598"/>
    </source>
</evidence>
<feature type="region of interest" description="Disordered" evidence="1">
    <location>
        <begin position="403"/>
        <end position="425"/>
    </location>
</feature>
<reference evidence="2" key="1">
    <citation type="submission" date="2023-03" db="EMBL/GenBank/DDBJ databases">
        <title>Massive genome expansion in bonnet fungi (Mycena s.s.) driven by repeated elements and novel gene families across ecological guilds.</title>
        <authorList>
            <consortium name="Lawrence Berkeley National Laboratory"/>
            <person name="Harder C.B."/>
            <person name="Miyauchi S."/>
            <person name="Viragh M."/>
            <person name="Kuo A."/>
            <person name="Thoen E."/>
            <person name="Andreopoulos B."/>
            <person name="Lu D."/>
            <person name="Skrede I."/>
            <person name="Drula E."/>
            <person name="Henrissat B."/>
            <person name="Morin E."/>
            <person name="Kohler A."/>
            <person name="Barry K."/>
            <person name="LaButti K."/>
            <person name="Morin E."/>
            <person name="Salamov A."/>
            <person name="Lipzen A."/>
            <person name="Mereny Z."/>
            <person name="Hegedus B."/>
            <person name="Baldrian P."/>
            <person name="Stursova M."/>
            <person name="Weitz H."/>
            <person name="Taylor A."/>
            <person name="Grigoriev I.V."/>
            <person name="Nagy L.G."/>
            <person name="Martin F."/>
            <person name="Kauserud H."/>
        </authorList>
    </citation>
    <scope>NUCLEOTIDE SEQUENCE</scope>
    <source>
        <strain evidence="2">CBHHK182m</strain>
    </source>
</reference>
<evidence type="ECO:0000313" key="2">
    <source>
        <dbReference type="EMBL" id="KAJ7707172.1"/>
    </source>
</evidence>
<keyword evidence="3" id="KW-1185">Reference proteome</keyword>
<dbReference type="Proteomes" id="UP001215598">
    <property type="component" value="Unassembled WGS sequence"/>
</dbReference>
<protein>
    <submittedName>
        <fullName evidence="2">Uncharacterized protein</fullName>
    </submittedName>
</protein>
<proteinExistence type="predicted"/>
<sequence length="529" mass="55855">MTQSRNFFNPIPSRLWTVYKRTLTFEFYVTAMLLYTPGRLLRATLALILVSPLVHGAKNVTNVTPTGTTRPYDPSPFNLIGTVSAMSCNETDTDGPLAGGTITVDGMVITVPKNLLVTLPSISVAWPELFDGETPSLPLLGSVSWEATVFGNIVQGQPIAGLIYITQESTQILQGFITEIDYTTGHFFVNNEIEAVLNDPLGQYGPVYTDYPLWTVDAQNPSVTTSTGFPLCIPRNSTDADCPLTNRPVDGDGFYLTTFTFGDPATVAPGEPDPRIMAPLVVGDYITFSGIKVPGGLLTVYSLSANLGFYTAAGTKPAYISPATATYAIQVADPTVEAGETRATAFVTDPSTPVEWYAIDVDPCTGEGTERDILLVEPEPAAPIGRVVFRTSGGGAARRRELIPEKKGGGGGGGGGGVTIDASPPTREVGFRYSSGTSAGPKGLIAGQYIQPIFFFVFPELIAFGGNEVGNQFDMMPFLAMGSGPYEPGNYLSAPLDTPTTVGQLLPWPGDIVPGTTACAPLASATASA</sequence>
<dbReference type="AlphaFoldDB" id="A0AAD7GXC3"/>
<name>A0AAD7GXC3_9AGAR</name>
<accession>A0AAD7GXC3</accession>
<organism evidence="2 3">
    <name type="scientific">Mycena metata</name>
    <dbReference type="NCBI Taxonomy" id="1033252"/>
    <lineage>
        <taxon>Eukaryota</taxon>
        <taxon>Fungi</taxon>
        <taxon>Dikarya</taxon>
        <taxon>Basidiomycota</taxon>
        <taxon>Agaricomycotina</taxon>
        <taxon>Agaricomycetes</taxon>
        <taxon>Agaricomycetidae</taxon>
        <taxon>Agaricales</taxon>
        <taxon>Marasmiineae</taxon>
        <taxon>Mycenaceae</taxon>
        <taxon>Mycena</taxon>
    </lineage>
</organism>
<feature type="compositionally biased region" description="Gly residues" evidence="1">
    <location>
        <begin position="409"/>
        <end position="418"/>
    </location>
</feature>